<organism evidence="9 10">
    <name type="scientific">Diabrotica virgifera virgifera</name>
    <name type="common">western corn rootworm</name>
    <dbReference type="NCBI Taxonomy" id="50390"/>
    <lineage>
        <taxon>Eukaryota</taxon>
        <taxon>Metazoa</taxon>
        <taxon>Ecdysozoa</taxon>
        <taxon>Arthropoda</taxon>
        <taxon>Hexapoda</taxon>
        <taxon>Insecta</taxon>
        <taxon>Pterygota</taxon>
        <taxon>Neoptera</taxon>
        <taxon>Endopterygota</taxon>
        <taxon>Coleoptera</taxon>
        <taxon>Polyphaga</taxon>
        <taxon>Cucujiformia</taxon>
        <taxon>Chrysomeloidea</taxon>
        <taxon>Chrysomelidae</taxon>
        <taxon>Galerucinae</taxon>
        <taxon>Diabroticina</taxon>
        <taxon>Diabroticites</taxon>
        <taxon>Diabrotica</taxon>
    </lineage>
</organism>
<evidence type="ECO:0000256" key="7">
    <source>
        <dbReference type="SAM" id="MobiDB-lite"/>
    </source>
</evidence>
<reference evidence="9" key="1">
    <citation type="submission" date="2025-05" db="UniProtKB">
        <authorList>
            <consortium name="EnsemblMetazoa"/>
        </authorList>
    </citation>
    <scope>IDENTIFICATION</scope>
</reference>
<sequence>MASVTHKCVYAGCFERNDGTNNNISFFKFPLKDVERTKIWQKNCGNIDILLMDITDLKQRVICQHHFAVEHIYQSGQRKLLRKNAVPLKFTQLTTDLGDIPPVCSTYVYCGTKRKRSTSDDCMVRSTPSPKRSSSSLSDISSFEINLPTKLETELTEKVKKLEYQVNALKKKCRQKNSQRCRRTTKNKKSATKFMLQVLLENKSKYVHTFVNMQFSHKTRSQWSHNEKDLALAIYYKSPSCYKFLIRSLNFILPSVKTIQTWLRVIKLRTGLNTSLIDKLKKKAETMDELEKICVLMFDEISLKKKLEYNKLDDIIEGFQDLGALGRTNKLANTGLVFMMRGLLHNWKIPICYFVTGGPIHSDNLKNIVVEVVSKLQNIGYIPKVLVCDQASNNRALFKLLGACKDQPAIEIGNQRIFTVFDTPHLLKSLRNNFLNKKLTFFADSNQISWQDIEYTYNIDRTNVRARCMVKITDVHINPNNFQKMRVKLASQIFSNSVASAISTAKSVDNGNCEIAQTDNLDLTHEVTSVEISDESIETQTVHVEQSLDMQKENNDNQILSTANSSKCSITNLETCAVTYVAGYIYYKIIKNLNCSKCQEDLLKDNKILLQKHELMLLFRDYGANEEIKFLQRLSDLFVTITTILLEKFHEAFNLFKEDNAVFEKIETYDEVIKSLNEGRGYRLIKRSKSRLYRCENNDGMQLLDTIGLNNTEKDKIVEYNTCWAYMYYIYNIALLC</sequence>
<dbReference type="Pfam" id="PF21788">
    <property type="entry name" value="TNP-like_GBD"/>
    <property type="match status" value="1"/>
</dbReference>
<dbReference type="PANTHER" id="PTHR46600">
    <property type="entry name" value="THAP DOMAIN-CONTAINING"/>
    <property type="match status" value="1"/>
</dbReference>
<dbReference type="Proteomes" id="UP001652700">
    <property type="component" value="Unplaced"/>
</dbReference>
<dbReference type="InterPro" id="IPR048365">
    <property type="entry name" value="TNP-like_RNaseH_N"/>
</dbReference>
<evidence type="ECO:0000256" key="3">
    <source>
        <dbReference type="ARBA" id="ARBA00022833"/>
    </source>
</evidence>
<feature type="domain" description="THAP-type" evidence="8">
    <location>
        <begin position="1"/>
        <end position="90"/>
    </location>
</feature>
<name>A0ABM5KP90_DIAVI</name>
<dbReference type="SUPFAM" id="SSF57716">
    <property type="entry name" value="Glucocorticoid receptor-like (DNA-binding domain)"/>
    <property type="match status" value="1"/>
</dbReference>
<evidence type="ECO:0000256" key="4">
    <source>
        <dbReference type="ARBA" id="ARBA00023125"/>
    </source>
</evidence>
<dbReference type="RefSeq" id="XP_050511993.1">
    <property type="nucleotide sequence ID" value="XM_050656036.1"/>
</dbReference>
<dbReference type="PROSITE" id="PS50950">
    <property type="entry name" value="ZF_THAP"/>
    <property type="match status" value="1"/>
</dbReference>
<dbReference type="GeneID" id="126888031"/>
<dbReference type="InterPro" id="IPR026516">
    <property type="entry name" value="THAP1/10"/>
</dbReference>
<accession>A0ABM5KP90</accession>
<feature type="compositionally biased region" description="Low complexity" evidence="7">
    <location>
        <begin position="126"/>
        <end position="137"/>
    </location>
</feature>
<proteinExistence type="predicted"/>
<keyword evidence="6" id="KW-0175">Coiled coil</keyword>
<keyword evidence="10" id="KW-1185">Reference proteome</keyword>
<dbReference type="Pfam" id="PF05485">
    <property type="entry name" value="THAP"/>
    <property type="match status" value="1"/>
</dbReference>
<dbReference type="SMART" id="SM00692">
    <property type="entry name" value="DM3"/>
    <property type="match status" value="1"/>
</dbReference>
<evidence type="ECO:0000259" key="8">
    <source>
        <dbReference type="PROSITE" id="PS50950"/>
    </source>
</evidence>
<dbReference type="SMART" id="SM00980">
    <property type="entry name" value="THAP"/>
    <property type="match status" value="1"/>
</dbReference>
<dbReference type="PANTHER" id="PTHR46600:SF11">
    <property type="entry name" value="THAP DOMAIN-CONTAINING PROTEIN 10"/>
    <property type="match status" value="1"/>
</dbReference>
<evidence type="ECO:0000256" key="6">
    <source>
        <dbReference type="SAM" id="Coils"/>
    </source>
</evidence>
<keyword evidence="2 5" id="KW-0863">Zinc-finger</keyword>
<feature type="region of interest" description="Disordered" evidence="7">
    <location>
        <begin position="118"/>
        <end position="137"/>
    </location>
</feature>
<dbReference type="EnsemblMetazoa" id="XM_050656036.1">
    <property type="protein sequence ID" value="XP_050511993.1"/>
    <property type="gene ID" value="LOC126888031"/>
</dbReference>
<dbReference type="Pfam" id="PF21787">
    <property type="entry name" value="TNP-like_RNaseH_N"/>
    <property type="match status" value="1"/>
</dbReference>
<keyword evidence="3" id="KW-0862">Zinc</keyword>
<evidence type="ECO:0000313" key="9">
    <source>
        <dbReference type="EnsemblMetazoa" id="XP_050511993.1"/>
    </source>
</evidence>
<evidence type="ECO:0000313" key="10">
    <source>
        <dbReference type="Proteomes" id="UP001652700"/>
    </source>
</evidence>
<evidence type="ECO:0000256" key="1">
    <source>
        <dbReference type="ARBA" id="ARBA00022723"/>
    </source>
</evidence>
<keyword evidence="4 5" id="KW-0238">DNA-binding</keyword>
<dbReference type="InterPro" id="IPR048366">
    <property type="entry name" value="TNP-like_GBD"/>
</dbReference>
<keyword evidence="1" id="KW-0479">Metal-binding</keyword>
<evidence type="ECO:0000256" key="5">
    <source>
        <dbReference type="PROSITE-ProRule" id="PRU00309"/>
    </source>
</evidence>
<evidence type="ECO:0000256" key="2">
    <source>
        <dbReference type="ARBA" id="ARBA00022771"/>
    </source>
</evidence>
<feature type="coiled-coil region" evidence="6">
    <location>
        <begin position="152"/>
        <end position="179"/>
    </location>
</feature>
<dbReference type="InterPro" id="IPR006612">
    <property type="entry name" value="THAP_Znf"/>
</dbReference>
<protein>
    <recommendedName>
        <fullName evidence="8">THAP-type domain-containing protein</fullName>
    </recommendedName>
</protein>